<dbReference type="InterPro" id="IPR007396">
    <property type="entry name" value="TR_PAI2-type"/>
</dbReference>
<dbReference type="EMBL" id="JACHLK010000001">
    <property type="protein sequence ID" value="MBB6557834.1"/>
    <property type="molecule type" value="Genomic_DNA"/>
</dbReference>
<reference evidence="1 2" key="1">
    <citation type="submission" date="2020-08" db="EMBL/GenBank/DDBJ databases">
        <title>Functional genomics of gut bacteria from endangered species of beetles.</title>
        <authorList>
            <person name="Carlos-Shanley C."/>
        </authorList>
    </citation>
    <scope>NUCLEOTIDE SEQUENCE [LARGE SCALE GENOMIC DNA]</scope>
    <source>
        <strain evidence="1 2">S00198</strain>
    </source>
</reference>
<accession>A0A7X0U7L7</accession>
<dbReference type="AlphaFoldDB" id="A0A7X0U7L7"/>
<dbReference type="InterPro" id="IPR012349">
    <property type="entry name" value="Split_barrel_FMN-bd"/>
</dbReference>
<sequence>MANANRQFRVADAAVLQALVRAQPLATLVITHEGALHANHVPLYLDPTRGEHGTLVGHVARANSVWPLLPQAAVAIFHGPQAYISPTWYPSKALDGKQVPTWNYATVHAHGQLTALKDDPDTLRSILHTLSEAHESHRAEPWRLEDAPPAYIEQMMRAIVGIELAVERWEGVWKVSQNRTETDRAGVVAGLTAEGTPAALAMAALVRQGAPA</sequence>
<gene>
    <name evidence="1" type="ORF">HNP48_000498</name>
</gene>
<protein>
    <submittedName>
        <fullName evidence="1">Transcriptional regulator</fullName>
    </submittedName>
</protein>
<dbReference type="PANTHER" id="PTHR35802">
    <property type="entry name" value="PROTEASE SYNTHASE AND SPORULATION PROTEIN PAI 2"/>
    <property type="match status" value="1"/>
</dbReference>
<proteinExistence type="predicted"/>
<dbReference type="Gene3D" id="2.30.110.10">
    <property type="entry name" value="Electron Transport, Fmn-binding Protein, Chain A"/>
    <property type="match status" value="1"/>
</dbReference>
<organism evidence="1 2">
    <name type="scientific">Acidovorax soli</name>
    <dbReference type="NCBI Taxonomy" id="592050"/>
    <lineage>
        <taxon>Bacteria</taxon>
        <taxon>Pseudomonadati</taxon>
        <taxon>Pseudomonadota</taxon>
        <taxon>Betaproteobacteria</taxon>
        <taxon>Burkholderiales</taxon>
        <taxon>Comamonadaceae</taxon>
        <taxon>Acidovorax</taxon>
    </lineage>
</organism>
<dbReference type="RefSeq" id="WP_184855257.1">
    <property type="nucleotide sequence ID" value="NZ_JACHLK010000001.1"/>
</dbReference>
<dbReference type="PIRSF" id="PIRSF010372">
    <property type="entry name" value="PaiB"/>
    <property type="match status" value="1"/>
</dbReference>
<dbReference type="SUPFAM" id="SSF50475">
    <property type="entry name" value="FMN-binding split barrel"/>
    <property type="match status" value="1"/>
</dbReference>
<evidence type="ECO:0000313" key="2">
    <source>
        <dbReference type="Proteomes" id="UP000575083"/>
    </source>
</evidence>
<comment type="caution">
    <text evidence="1">The sequence shown here is derived from an EMBL/GenBank/DDBJ whole genome shotgun (WGS) entry which is preliminary data.</text>
</comment>
<name>A0A7X0U7L7_9BURK</name>
<evidence type="ECO:0000313" key="1">
    <source>
        <dbReference type="EMBL" id="MBB6557834.1"/>
    </source>
</evidence>
<dbReference type="PANTHER" id="PTHR35802:SF1">
    <property type="entry name" value="PROTEASE SYNTHASE AND SPORULATION PROTEIN PAI 2"/>
    <property type="match status" value="1"/>
</dbReference>
<dbReference type="Pfam" id="PF04299">
    <property type="entry name" value="FMN_bind_2"/>
    <property type="match status" value="1"/>
</dbReference>
<dbReference type="Proteomes" id="UP000575083">
    <property type="component" value="Unassembled WGS sequence"/>
</dbReference>
<keyword evidence="2" id="KW-1185">Reference proteome</keyword>